<name>A0ACB5SWK0_AMBMO</name>
<dbReference type="Proteomes" id="UP001165064">
    <property type="component" value="Unassembled WGS sequence"/>
</dbReference>
<dbReference type="EMBL" id="BSXS01001164">
    <property type="protein sequence ID" value="GME75295.1"/>
    <property type="molecule type" value="Genomic_DNA"/>
</dbReference>
<evidence type="ECO:0000313" key="1">
    <source>
        <dbReference type="EMBL" id="GME75295.1"/>
    </source>
</evidence>
<organism evidence="1 2">
    <name type="scientific">Ambrosiozyma monospora</name>
    <name type="common">Yeast</name>
    <name type="synonym">Endomycopsis monosporus</name>
    <dbReference type="NCBI Taxonomy" id="43982"/>
    <lineage>
        <taxon>Eukaryota</taxon>
        <taxon>Fungi</taxon>
        <taxon>Dikarya</taxon>
        <taxon>Ascomycota</taxon>
        <taxon>Saccharomycotina</taxon>
        <taxon>Pichiomycetes</taxon>
        <taxon>Pichiales</taxon>
        <taxon>Pichiaceae</taxon>
        <taxon>Ambrosiozyma</taxon>
    </lineage>
</organism>
<gene>
    <name evidence="1" type="ORF">Amon02_000210400</name>
</gene>
<keyword evidence="2" id="KW-1185">Reference proteome</keyword>
<comment type="caution">
    <text evidence="1">The sequence shown here is derived from an EMBL/GenBank/DDBJ whole genome shotgun (WGS) entry which is preliminary data.</text>
</comment>
<proteinExistence type="predicted"/>
<reference evidence="1" key="1">
    <citation type="submission" date="2023-04" db="EMBL/GenBank/DDBJ databases">
        <title>Ambrosiozyma monospora NBRC 10751.</title>
        <authorList>
            <person name="Ichikawa N."/>
            <person name="Sato H."/>
            <person name="Tonouchi N."/>
        </authorList>
    </citation>
    <scope>NUCLEOTIDE SEQUENCE</scope>
    <source>
        <strain evidence="1">NBRC 10751</strain>
    </source>
</reference>
<accession>A0ACB5SWK0</accession>
<protein>
    <submittedName>
        <fullName evidence="1">Unnamed protein product</fullName>
    </submittedName>
</protein>
<sequence>MEVSSSSINSGSPPTQIHTQNPTNSQQGASSLTATLNSTSVLSQYNSNSASTIVSPLVKTLEYIGVKSPDTPCASSVGYKLRKLITAEKKALKRKHEFMNSISNWVQGLENEANKQTMVEFNRILDLHSRLEEENIRKLESINLQLNHVSQREVKSEELKLKRVKTFKHLRDQERKTGDNQAIRLGRETLEELNVSIDVVNEQLVRSIDTSLKGALTDYILDVQNVSAIMHGSCNDFFTFLNTGRIFARPAYLLETNNININTNGITQQTVTNQGPINVIAENKIQTLDSRIEAGPNNKENQIVENKRQEQIEPLNLPEKKKYMEIDVNDRFCYTNREETRHDSIQEHSRSHSHSRTHSHSPFAPPETEKLQFFESTNNVRCLECHMFETKDGPSHLQACSHFKKLDYQRPESHQSQETQQSHQSKQSQQTQDSQVKSQTYQQTPDSQSKSQIYQQNHDSDSKSQMYQQTEQTKDTQEKQQIAPPIKHYNIRVPSLIRNRFDNNVWQQ</sequence>
<evidence type="ECO:0000313" key="2">
    <source>
        <dbReference type="Proteomes" id="UP001165064"/>
    </source>
</evidence>